<gene>
    <name evidence="1" type="ORF">Ddye_010607</name>
</gene>
<evidence type="ECO:0008006" key="3">
    <source>
        <dbReference type="Google" id="ProtNLM"/>
    </source>
</evidence>
<proteinExistence type="predicted"/>
<accession>A0AAD9XDK2</accession>
<dbReference type="Proteomes" id="UP001280121">
    <property type="component" value="Unassembled WGS sequence"/>
</dbReference>
<comment type="caution">
    <text evidence="1">The sequence shown here is derived from an EMBL/GenBank/DDBJ whole genome shotgun (WGS) entry which is preliminary data.</text>
</comment>
<evidence type="ECO:0000313" key="1">
    <source>
        <dbReference type="EMBL" id="KAK2657555.1"/>
    </source>
</evidence>
<keyword evidence="2" id="KW-1185">Reference proteome</keyword>
<reference evidence="1" key="1">
    <citation type="journal article" date="2023" name="Plant J.">
        <title>Genome sequences and population genomics provide insights into the demographic history, inbreeding, and mutation load of two 'living fossil' tree species of Dipteronia.</title>
        <authorList>
            <person name="Feng Y."/>
            <person name="Comes H.P."/>
            <person name="Chen J."/>
            <person name="Zhu S."/>
            <person name="Lu R."/>
            <person name="Zhang X."/>
            <person name="Li P."/>
            <person name="Qiu J."/>
            <person name="Olsen K.M."/>
            <person name="Qiu Y."/>
        </authorList>
    </citation>
    <scope>NUCLEOTIDE SEQUENCE</scope>
    <source>
        <strain evidence="1">KIB01</strain>
    </source>
</reference>
<evidence type="ECO:0000313" key="2">
    <source>
        <dbReference type="Proteomes" id="UP001280121"/>
    </source>
</evidence>
<name>A0AAD9XDK2_9ROSI</name>
<dbReference type="AlphaFoldDB" id="A0AAD9XDK2"/>
<dbReference type="EMBL" id="JANJYI010000003">
    <property type="protein sequence ID" value="KAK2657555.1"/>
    <property type="molecule type" value="Genomic_DNA"/>
</dbReference>
<organism evidence="1 2">
    <name type="scientific">Dipteronia dyeriana</name>
    <dbReference type="NCBI Taxonomy" id="168575"/>
    <lineage>
        <taxon>Eukaryota</taxon>
        <taxon>Viridiplantae</taxon>
        <taxon>Streptophyta</taxon>
        <taxon>Embryophyta</taxon>
        <taxon>Tracheophyta</taxon>
        <taxon>Spermatophyta</taxon>
        <taxon>Magnoliopsida</taxon>
        <taxon>eudicotyledons</taxon>
        <taxon>Gunneridae</taxon>
        <taxon>Pentapetalae</taxon>
        <taxon>rosids</taxon>
        <taxon>malvids</taxon>
        <taxon>Sapindales</taxon>
        <taxon>Sapindaceae</taxon>
        <taxon>Hippocastanoideae</taxon>
        <taxon>Acereae</taxon>
        <taxon>Dipteronia</taxon>
    </lineage>
</organism>
<protein>
    <recommendedName>
        <fullName evidence="3">F-box protein</fullName>
    </recommendedName>
</protein>
<sequence>MVLVLDHKCNQREIVGSLMQVKNVLTKCCLTLLKCPSDCILYDVEFAVALGFDPSTNEYKVVHICGDGYRFEIFTLGCSDNAWRTVPGPFQESYEPPFDIETFEWRDPVLVSGRVMHWYVDLNEYVVSMNIRDEKAYKRYLPKLDWEIEKDRYGFIKMGGNLSFWYQISST</sequence>